<evidence type="ECO:0000259" key="3">
    <source>
        <dbReference type="Pfam" id="PF00881"/>
    </source>
</evidence>
<evidence type="ECO:0000256" key="2">
    <source>
        <dbReference type="ARBA" id="ARBA00023002"/>
    </source>
</evidence>
<organism evidence="4 5">
    <name type="scientific">Cylindrobasidium torrendii FP15055 ss-10</name>
    <dbReference type="NCBI Taxonomy" id="1314674"/>
    <lineage>
        <taxon>Eukaryota</taxon>
        <taxon>Fungi</taxon>
        <taxon>Dikarya</taxon>
        <taxon>Basidiomycota</taxon>
        <taxon>Agaricomycotina</taxon>
        <taxon>Agaricomycetes</taxon>
        <taxon>Agaricomycetidae</taxon>
        <taxon>Agaricales</taxon>
        <taxon>Marasmiineae</taxon>
        <taxon>Physalacriaceae</taxon>
        <taxon>Cylindrobasidium</taxon>
    </lineage>
</organism>
<dbReference type="Pfam" id="PF00881">
    <property type="entry name" value="Nitroreductase"/>
    <property type="match status" value="1"/>
</dbReference>
<evidence type="ECO:0000256" key="1">
    <source>
        <dbReference type="ARBA" id="ARBA00007118"/>
    </source>
</evidence>
<dbReference type="OrthoDB" id="41362at2759"/>
<proteinExistence type="inferred from homology"/>
<dbReference type="GO" id="GO:0016491">
    <property type="term" value="F:oxidoreductase activity"/>
    <property type="evidence" value="ECO:0007669"/>
    <property type="project" value="UniProtKB-KW"/>
</dbReference>
<dbReference type="Gene3D" id="3.40.109.10">
    <property type="entry name" value="NADH Oxidase"/>
    <property type="match status" value="1"/>
</dbReference>
<feature type="domain" description="Nitroreductase" evidence="3">
    <location>
        <begin position="22"/>
        <end position="212"/>
    </location>
</feature>
<accession>A0A0D7BW98</accession>
<dbReference type="CDD" id="cd02136">
    <property type="entry name" value="PnbA_NfnB-like"/>
    <property type="match status" value="1"/>
</dbReference>
<dbReference type="InterPro" id="IPR029479">
    <property type="entry name" value="Nitroreductase"/>
</dbReference>
<evidence type="ECO:0000313" key="5">
    <source>
        <dbReference type="Proteomes" id="UP000054007"/>
    </source>
</evidence>
<keyword evidence="2" id="KW-0560">Oxidoreductase</keyword>
<name>A0A0D7BW98_9AGAR</name>
<dbReference type="InterPro" id="IPR000415">
    <property type="entry name" value="Nitroreductase-like"/>
</dbReference>
<dbReference type="EMBL" id="KN880433">
    <property type="protein sequence ID" value="KIY73911.1"/>
    <property type="molecule type" value="Genomic_DNA"/>
</dbReference>
<gene>
    <name evidence="4" type="ORF">CYLTODRAFT_154331</name>
</gene>
<reference evidence="4 5" key="1">
    <citation type="journal article" date="2015" name="Fungal Genet. Biol.">
        <title>Evolution of novel wood decay mechanisms in Agaricales revealed by the genome sequences of Fistulina hepatica and Cylindrobasidium torrendii.</title>
        <authorList>
            <person name="Floudas D."/>
            <person name="Held B.W."/>
            <person name="Riley R."/>
            <person name="Nagy L.G."/>
            <person name="Koehler G."/>
            <person name="Ransdell A.S."/>
            <person name="Younus H."/>
            <person name="Chow J."/>
            <person name="Chiniquy J."/>
            <person name="Lipzen A."/>
            <person name="Tritt A."/>
            <person name="Sun H."/>
            <person name="Haridas S."/>
            <person name="LaButti K."/>
            <person name="Ohm R.A."/>
            <person name="Kues U."/>
            <person name="Blanchette R.A."/>
            <person name="Grigoriev I.V."/>
            <person name="Minto R.E."/>
            <person name="Hibbett D.S."/>
        </authorList>
    </citation>
    <scope>NUCLEOTIDE SEQUENCE [LARGE SCALE GENOMIC DNA]</scope>
    <source>
        <strain evidence="4 5">FP15055 ss-10</strain>
    </source>
</reference>
<comment type="similarity">
    <text evidence="1">Belongs to the nitroreductase family.</text>
</comment>
<dbReference type="PANTHER" id="PTHR43673">
    <property type="entry name" value="NAD(P)H NITROREDUCTASE YDGI-RELATED"/>
    <property type="match status" value="1"/>
</dbReference>
<keyword evidence="5" id="KW-1185">Reference proteome</keyword>
<dbReference type="SUPFAM" id="SSF55469">
    <property type="entry name" value="FMN-dependent nitroreductase-like"/>
    <property type="match status" value="1"/>
</dbReference>
<dbReference type="AlphaFoldDB" id="A0A0D7BW98"/>
<evidence type="ECO:0000313" key="4">
    <source>
        <dbReference type="EMBL" id="KIY73911.1"/>
    </source>
</evidence>
<dbReference type="Proteomes" id="UP000054007">
    <property type="component" value="Unassembled WGS sequence"/>
</dbReference>
<sequence>MSSTLLKPPSSDAVESADSLMKGRFSCRYYEKKPVPKSVMLEILDAARHAPSSGNLQIWHKVYCITGTALEAFRDEAEAAFANDPDSMVAEYPAYPDKFPGEYEARHHDFAKIYYGALGIERSEVKERAKDVINHLRFHGAPVGLVFTVDRGFAQSAWLDLGFFMQSVIIAARARGLETVVEVQMSCPHVLLRKHLPIGENEIVVLGMAIGYPDMEKVQQRYVAPTKRRLEDIVQFHGY</sequence>
<dbReference type="STRING" id="1314674.A0A0D7BW98"/>
<dbReference type="PANTHER" id="PTHR43673:SF10">
    <property type="entry name" value="NADH DEHYDROGENASE_NAD(P)H NITROREDUCTASE XCC3605-RELATED"/>
    <property type="match status" value="1"/>
</dbReference>
<protein>
    <submittedName>
        <fullName evidence="4">Nitroreductase</fullName>
    </submittedName>
</protein>